<evidence type="ECO:0000313" key="3">
    <source>
        <dbReference type="EMBL" id="GAA4236981.1"/>
    </source>
</evidence>
<reference evidence="4" key="1">
    <citation type="journal article" date="2019" name="Int. J. Syst. Evol. Microbiol.">
        <title>The Global Catalogue of Microorganisms (GCM) 10K type strain sequencing project: providing services to taxonomists for standard genome sequencing and annotation.</title>
        <authorList>
            <consortium name="The Broad Institute Genomics Platform"/>
            <consortium name="The Broad Institute Genome Sequencing Center for Infectious Disease"/>
            <person name="Wu L."/>
            <person name="Ma J."/>
        </authorList>
    </citation>
    <scope>NUCLEOTIDE SEQUENCE [LARGE SCALE GENOMIC DNA]</scope>
    <source>
        <strain evidence="4">JCM 17630</strain>
    </source>
</reference>
<dbReference type="SUPFAM" id="SSF49464">
    <property type="entry name" value="Carboxypeptidase regulatory domain-like"/>
    <property type="match status" value="1"/>
</dbReference>
<dbReference type="SUPFAM" id="SSF56935">
    <property type="entry name" value="Porins"/>
    <property type="match status" value="1"/>
</dbReference>
<dbReference type="InterPro" id="IPR041700">
    <property type="entry name" value="OMP_b-brl_3"/>
</dbReference>
<evidence type="ECO:0000313" key="4">
    <source>
        <dbReference type="Proteomes" id="UP001501496"/>
    </source>
</evidence>
<name>A0ABP8CBB0_9FLAO</name>
<proteinExistence type="predicted"/>
<accession>A0ABP8CBB0</accession>
<feature type="domain" description="Outer membrane protein beta-barrel" evidence="2">
    <location>
        <begin position="447"/>
        <end position="784"/>
    </location>
</feature>
<evidence type="ECO:0000259" key="2">
    <source>
        <dbReference type="Pfam" id="PF14905"/>
    </source>
</evidence>
<dbReference type="Proteomes" id="UP001501496">
    <property type="component" value="Unassembled WGS sequence"/>
</dbReference>
<keyword evidence="4" id="KW-1185">Reference proteome</keyword>
<feature type="compositionally biased region" description="Polar residues" evidence="1">
    <location>
        <begin position="472"/>
        <end position="483"/>
    </location>
</feature>
<dbReference type="RefSeq" id="WP_344788357.1">
    <property type="nucleotide sequence ID" value="NZ_BAABCA010000004.1"/>
</dbReference>
<protein>
    <submittedName>
        <fullName evidence="3">TonB-dependent receptor</fullName>
    </submittedName>
</protein>
<dbReference type="InterPro" id="IPR008969">
    <property type="entry name" value="CarboxyPept-like_regulatory"/>
</dbReference>
<feature type="region of interest" description="Disordered" evidence="1">
    <location>
        <begin position="457"/>
        <end position="483"/>
    </location>
</feature>
<sequence>MYKSSFLKTLIVLFFIFIYSTGHSQSAPITGTVISPDNLPIELATVSLLNAKDSTLVSYTITDDKGIFNLFEITKDSLLLNIYSMGYNSYYKGIVYKKAAIDLKTIKLKEDLSQLDEVVISAVVPIQVKKDTIAFNASSFKVNPDDNIEGLLKKLPGLDIGTDGKVIAQGNEVTKIYVDGKEFFSGDPAIVLKNLSADEIAKVEIIDKNSDEAELTGINDGNKQIVINLSLKKTKRKNRGFGKLSGGVGLDNRYFSNLNYNNFSKKTQISVIGKFNNINITGSNIQSFLENADGLTDESDEEDSEKPSKSLSGFLKTGVAGVHYGHEYQKRESFNADYFYNNSENNGVSHSKRINFANVNNFDYQAENTFSNITNNHNLNFNYKNQSNKSYSLFVKGKLNADKRTSYLGRDGSYLNNSNELVTTNNNQLENENDKKLANVNINYIKRLAKKGRSFSTGFDLTSSSSDRDNEQSTFTSRKLNTNNPNYRELETLRDESFRNNRFNFNFKYTEPLGGNYFLRVETSFLKIVGTENTNQSKTTITNNTTEDFLSYKYRYRENSYFTKILNNYNTPKLNISIGTILQDLNRYFGETHVNPITKSQFYVNPTAIVQYRPNRGKKYRFFYRRSIKSPSINQSTTVINNLNPFSIRRGNPELKTEKTDLLQLTANIFEHKSAATFSSKIQFLYTQDAIIPNINIDEDFVRTRSYENGGNRKRLNTTLSFSRKISKLGLRYTLKNQNLFSTTNSIVNNILNDVTSQNFLTSFSVENHNKNNFDFKTGASFTINETSFSIINDLDRTYTKQDYFSSFDIDVSKKLNFNTQFDYLIFSDNKFDSIDNLPLWNAAVSYAFSKKKNNVLKLLFIDLLDKNVDIYRRSTINYFEETTTESLGRYVIMSYTYRLNNSKKRKSKKGING</sequence>
<dbReference type="EMBL" id="BAABCA010000004">
    <property type="protein sequence ID" value="GAA4236981.1"/>
    <property type="molecule type" value="Genomic_DNA"/>
</dbReference>
<organism evidence="3 4">
    <name type="scientific">Postechiella marina</name>
    <dbReference type="NCBI Taxonomy" id="943941"/>
    <lineage>
        <taxon>Bacteria</taxon>
        <taxon>Pseudomonadati</taxon>
        <taxon>Bacteroidota</taxon>
        <taxon>Flavobacteriia</taxon>
        <taxon>Flavobacteriales</taxon>
        <taxon>Flavobacteriaceae</taxon>
        <taxon>Postechiella</taxon>
    </lineage>
</organism>
<keyword evidence="3" id="KW-0675">Receptor</keyword>
<evidence type="ECO:0000256" key="1">
    <source>
        <dbReference type="SAM" id="MobiDB-lite"/>
    </source>
</evidence>
<gene>
    <name evidence="3" type="ORF">GCM10022291_22690</name>
</gene>
<dbReference type="Pfam" id="PF14905">
    <property type="entry name" value="OMP_b-brl_3"/>
    <property type="match status" value="1"/>
</dbReference>
<comment type="caution">
    <text evidence="3">The sequence shown here is derived from an EMBL/GenBank/DDBJ whole genome shotgun (WGS) entry which is preliminary data.</text>
</comment>